<keyword evidence="5" id="KW-0963">Cytoplasm</keyword>
<dbReference type="AlphaFoldDB" id="A0A381N6W2"/>
<keyword evidence="7" id="KW-0808">Transferase</keyword>
<dbReference type="PROSITE" id="PS51585">
    <property type="entry name" value="SAM_MT_TPMT"/>
    <property type="match status" value="1"/>
</dbReference>
<dbReference type="PANTHER" id="PTHR10259:SF11">
    <property type="entry name" value="THIOPURINE S-METHYLTRANSFERASE"/>
    <property type="match status" value="1"/>
</dbReference>
<dbReference type="InterPro" id="IPR029063">
    <property type="entry name" value="SAM-dependent_MTases_sf"/>
</dbReference>
<reference evidence="9" key="1">
    <citation type="submission" date="2018-05" db="EMBL/GenBank/DDBJ databases">
        <authorList>
            <person name="Lanie J.A."/>
            <person name="Ng W.-L."/>
            <person name="Kazmierczak K.M."/>
            <person name="Andrzejewski T.M."/>
            <person name="Davidsen T.M."/>
            <person name="Wayne K.J."/>
            <person name="Tettelin H."/>
            <person name="Glass J.I."/>
            <person name="Rusch D."/>
            <person name="Podicherti R."/>
            <person name="Tsui H.-C.T."/>
            <person name="Winkler M.E."/>
        </authorList>
    </citation>
    <scope>NUCLEOTIDE SEQUENCE</scope>
</reference>
<evidence type="ECO:0000256" key="6">
    <source>
        <dbReference type="ARBA" id="ARBA00022603"/>
    </source>
</evidence>
<dbReference type="GO" id="GO:0032259">
    <property type="term" value="P:methylation"/>
    <property type="evidence" value="ECO:0007669"/>
    <property type="project" value="UniProtKB-KW"/>
</dbReference>
<evidence type="ECO:0000256" key="1">
    <source>
        <dbReference type="ARBA" id="ARBA00000903"/>
    </source>
</evidence>
<comment type="similarity">
    <text evidence="3">Belongs to the class I-like SAM-binding methyltransferase superfamily. TPMT family.</text>
</comment>
<dbReference type="FunFam" id="3.40.50.150:FF:000101">
    <property type="entry name" value="Thiopurine S-methyltransferase"/>
    <property type="match status" value="1"/>
</dbReference>
<evidence type="ECO:0000256" key="8">
    <source>
        <dbReference type="ARBA" id="ARBA00022691"/>
    </source>
</evidence>
<name>A0A381N6W2_9ZZZZ</name>
<comment type="catalytic activity">
    <reaction evidence="1">
        <text>S-adenosyl-L-methionine + a thiopurine = S-adenosyl-L-homocysteine + a thiopurine S-methylether.</text>
        <dbReference type="EC" id="2.1.1.67"/>
    </reaction>
</comment>
<proteinExistence type="inferred from homology"/>
<dbReference type="EMBL" id="UINC01000166">
    <property type="protein sequence ID" value="SUZ50366.1"/>
    <property type="molecule type" value="Genomic_DNA"/>
</dbReference>
<dbReference type="PIRSF" id="PIRSF023956">
    <property type="entry name" value="Thiopurine_S-methyltransferase"/>
    <property type="match status" value="1"/>
</dbReference>
<dbReference type="PANTHER" id="PTHR10259">
    <property type="entry name" value="THIOPURINE S-METHYLTRANSFERASE"/>
    <property type="match status" value="1"/>
</dbReference>
<keyword evidence="6" id="KW-0489">Methyltransferase</keyword>
<sequence>MFLNQWESRWEEGRIGFHLPEVNSYLLRYSGVLLKQAPQSVFVPLCGKTLDLPWLAGRTKKVVGVELIRKAVEDFYEENKITHLIHQAGKLQLYSNSSIDIFQGDFFDLNHEHVAPFKAIYDRGSIVAIDPPEREKYVNHLMSFLEPGGRLLLITLEYDQKQMTGPPFSVTANEIEMLLAPFGILELLETNDILDDRLRNKGLDVTLERVFQLVKN</sequence>
<dbReference type="NCBIfam" id="NF009732">
    <property type="entry name" value="PRK13255.1"/>
    <property type="match status" value="1"/>
</dbReference>
<dbReference type="GO" id="GO:0008119">
    <property type="term" value="F:thiopurine S-methyltransferase activity"/>
    <property type="evidence" value="ECO:0007669"/>
    <property type="project" value="UniProtKB-EC"/>
</dbReference>
<evidence type="ECO:0000256" key="4">
    <source>
        <dbReference type="ARBA" id="ARBA00011905"/>
    </source>
</evidence>
<gene>
    <name evidence="9" type="ORF">METZ01_LOCUS3220</name>
</gene>
<accession>A0A381N6W2</accession>
<dbReference type="Pfam" id="PF05724">
    <property type="entry name" value="TPMT"/>
    <property type="match status" value="1"/>
</dbReference>
<evidence type="ECO:0000313" key="9">
    <source>
        <dbReference type="EMBL" id="SUZ50366.1"/>
    </source>
</evidence>
<dbReference type="HAMAP" id="MF_00812">
    <property type="entry name" value="Thiopur_methtran"/>
    <property type="match status" value="1"/>
</dbReference>
<comment type="subcellular location">
    <subcellularLocation>
        <location evidence="2">Cytoplasm</location>
    </subcellularLocation>
</comment>
<organism evidence="9">
    <name type="scientific">marine metagenome</name>
    <dbReference type="NCBI Taxonomy" id="408172"/>
    <lineage>
        <taxon>unclassified sequences</taxon>
        <taxon>metagenomes</taxon>
        <taxon>ecological metagenomes</taxon>
    </lineage>
</organism>
<dbReference type="InterPro" id="IPR025835">
    <property type="entry name" value="Thiopurine_S-MeTrfase"/>
</dbReference>
<keyword evidence="8" id="KW-0949">S-adenosyl-L-methionine</keyword>
<evidence type="ECO:0000256" key="5">
    <source>
        <dbReference type="ARBA" id="ARBA00022490"/>
    </source>
</evidence>
<dbReference type="InterPro" id="IPR008854">
    <property type="entry name" value="TPMT"/>
</dbReference>
<evidence type="ECO:0000256" key="7">
    <source>
        <dbReference type="ARBA" id="ARBA00022679"/>
    </source>
</evidence>
<protein>
    <recommendedName>
        <fullName evidence="4">thiopurine S-methyltransferase</fullName>
        <ecNumber evidence="4">2.1.1.67</ecNumber>
    </recommendedName>
</protein>
<dbReference type="SUPFAM" id="SSF53335">
    <property type="entry name" value="S-adenosyl-L-methionine-dependent methyltransferases"/>
    <property type="match status" value="1"/>
</dbReference>
<dbReference type="EC" id="2.1.1.67" evidence="4"/>
<dbReference type="GO" id="GO:0005737">
    <property type="term" value="C:cytoplasm"/>
    <property type="evidence" value="ECO:0007669"/>
    <property type="project" value="UniProtKB-SubCell"/>
</dbReference>
<evidence type="ECO:0000256" key="3">
    <source>
        <dbReference type="ARBA" id="ARBA00008145"/>
    </source>
</evidence>
<dbReference type="Gene3D" id="3.40.50.150">
    <property type="entry name" value="Vaccinia Virus protein VP39"/>
    <property type="match status" value="1"/>
</dbReference>
<evidence type="ECO:0000256" key="2">
    <source>
        <dbReference type="ARBA" id="ARBA00004496"/>
    </source>
</evidence>